<keyword evidence="1" id="KW-0472">Membrane</keyword>
<organism evidence="2">
    <name type="scientific">Salmonella enterica</name>
    <name type="common">Salmonella choleraesuis</name>
    <dbReference type="NCBI Taxonomy" id="28901"/>
    <lineage>
        <taxon>Bacteria</taxon>
        <taxon>Pseudomonadati</taxon>
        <taxon>Pseudomonadota</taxon>
        <taxon>Gammaproteobacteria</taxon>
        <taxon>Enterobacterales</taxon>
        <taxon>Enterobacteriaceae</taxon>
        <taxon>Salmonella</taxon>
    </lineage>
</organism>
<reference evidence="2" key="2">
    <citation type="submission" date="2020-02" db="EMBL/GenBank/DDBJ databases">
        <authorList>
            <consortium name="NCBI Pathogen Detection Project"/>
        </authorList>
    </citation>
    <scope>NUCLEOTIDE SEQUENCE</scope>
    <source>
        <strain evidence="2">MA.0809R10500</strain>
    </source>
</reference>
<dbReference type="AlphaFoldDB" id="A0A764S000"/>
<feature type="transmembrane region" description="Helical" evidence="1">
    <location>
        <begin position="15"/>
        <end position="35"/>
    </location>
</feature>
<proteinExistence type="predicted"/>
<evidence type="ECO:0000256" key="1">
    <source>
        <dbReference type="SAM" id="Phobius"/>
    </source>
</evidence>
<gene>
    <name evidence="2" type="ORF">G8717_000428</name>
</gene>
<dbReference type="EMBL" id="DAAYOT010000001">
    <property type="protein sequence ID" value="HAG5107676.1"/>
    <property type="molecule type" value="Genomic_DNA"/>
</dbReference>
<keyword evidence="1" id="KW-0812">Transmembrane</keyword>
<protein>
    <submittedName>
        <fullName evidence="2">Uncharacterized protein</fullName>
    </submittedName>
</protein>
<name>A0A764S000_SALER</name>
<keyword evidence="1" id="KW-1133">Transmembrane helix</keyword>
<comment type="caution">
    <text evidence="2">The sequence shown here is derived from an EMBL/GenBank/DDBJ whole genome shotgun (WGS) entry which is preliminary data.</text>
</comment>
<feature type="transmembrane region" description="Helical" evidence="1">
    <location>
        <begin position="88"/>
        <end position="111"/>
    </location>
</feature>
<accession>A0A764S000</accession>
<reference evidence="2" key="1">
    <citation type="journal article" date="2018" name="Genome Biol.">
        <title>SKESA: strategic k-mer extension for scrupulous assemblies.</title>
        <authorList>
            <person name="Souvorov A."/>
            <person name="Agarwala R."/>
            <person name="Lipman D.J."/>
        </authorList>
    </citation>
    <scope>NUCLEOTIDE SEQUENCE</scope>
    <source>
        <strain evidence="2">MA.0809R10500</strain>
    </source>
</reference>
<evidence type="ECO:0000313" key="2">
    <source>
        <dbReference type="EMBL" id="HAG5107676.1"/>
    </source>
</evidence>
<sequence length="120" mass="14007">MDFIRKTLGGLKASYYIRHFVFGALISTFFIYMSMQNPGGVKVENIIFFFINALLYPYARFVYEQIIGFIMGENVFFINVIVMLTAKIITMCLCWIFSVFIAPVGLIYLYYYHSKADKQL</sequence>
<feature type="transmembrane region" description="Helical" evidence="1">
    <location>
        <begin position="41"/>
        <end position="59"/>
    </location>
</feature>